<dbReference type="Proteomes" id="UP001203972">
    <property type="component" value="Unassembled WGS sequence"/>
</dbReference>
<reference evidence="1" key="1">
    <citation type="journal article" date="2022" name="Clin. Infect. Dis.">
        <title>Association between Clostridium innocuum and antibiotic-associated diarrhea in adults and children: A cross-sectional study and comparative genomics analysis.</title>
        <authorList>
            <person name="Cherny K.E."/>
            <person name="Muscat E.B."/>
            <person name="Balaji A."/>
            <person name="Mukherjee J."/>
            <person name="Ozer E.A."/>
            <person name="Angarone M.P."/>
            <person name="Hauser A.R."/>
            <person name="Sichel J.S."/>
            <person name="Amponsah E."/>
            <person name="Kociolek L.K."/>
        </authorList>
    </citation>
    <scope>NUCLEOTIDE SEQUENCE</scope>
    <source>
        <strain evidence="1">NU1-AC-029v</strain>
    </source>
</reference>
<dbReference type="RefSeq" id="WP_008817428.1">
    <property type="nucleotide sequence ID" value="NZ_AP025565.1"/>
</dbReference>
<protein>
    <submittedName>
        <fullName evidence="1">Uncharacterized protein</fullName>
    </submittedName>
</protein>
<comment type="caution">
    <text evidence="1">The sequence shown here is derived from an EMBL/GenBank/DDBJ whole genome shotgun (WGS) entry which is preliminary data.</text>
</comment>
<gene>
    <name evidence="1" type="ORF">MKC95_04775</name>
</gene>
<dbReference type="EMBL" id="JAKTMA010000006">
    <property type="protein sequence ID" value="MCR0232082.1"/>
    <property type="molecule type" value="Genomic_DNA"/>
</dbReference>
<dbReference type="AlphaFoldDB" id="A0AA92L074"/>
<name>A0AA92L074_CLOIN</name>
<evidence type="ECO:0000313" key="1">
    <source>
        <dbReference type="EMBL" id="MCR0232082.1"/>
    </source>
</evidence>
<organism evidence="1 2">
    <name type="scientific">Clostridium innocuum</name>
    <dbReference type="NCBI Taxonomy" id="1522"/>
    <lineage>
        <taxon>Bacteria</taxon>
        <taxon>Bacillati</taxon>
        <taxon>Bacillota</taxon>
        <taxon>Clostridia</taxon>
        <taxon>Eubacteriales</taxon>
        <taxon>Clostridiaceae</taxon>
        <taxon>Clostridium</taxon>
    </lineage>
</organism>
<accession>A0AA92L074</accession>
<evidence type="ECO:0000313" key="2">
    <source>
        <dbReference type="Proteomes" id="UP001203972"/>
    </source>
</evidence>
<proteinExistence type="predicted"/>
<sequence length="58" mass="6938">MSFLSFQEFLTYFSKDITMLAHSGQLEGYLKQYVDFCSKHHIQPNLLELHREYANMHV</sequence>